<evidence type="ECO:0000259" key="6">
    <source>
        <dbReference type="Pfam" id="PF03446"/>
    </source>
</evidence>
<comment type="similarity">
    <text evidence="1">Belongs to the HIBADH-related family.</text>
</comment>
<dbReference type="InterPro" id="IPR036291">
    <property type="entry name" value="NAD(P)-bd_dom_sf"/>
</dbReference>
<keyword evidence="2" id="KW-0560">Oxidoreductase</keyword>
<proteinExistence type="inferred from homology"/>
<dbReference type="InterPro" id="IPR051265">
    <property type="entry name" value="HIBADH-related_NP60_sf"/>
</dbReference>
<comment type="caution">
    <text evidence="8">The sequence shown here is derived from an EMBL/GenBank/DDBJ whole genome shotgun (WGS) entry which is preliminary data.</text>
</comment>
<keyword evidence="9" id="KW-1185">Reference proteome</keyword>
<dbReference type="InterPro" id="IPR006115">
    <property type="entry name" value="6PGDH_NADP-bd"/>
</dbReference>
<dbReference type="SUPFAM" id="SSF48179">
    <property type="entry name" value="6-phosphogluconate dehydrogenase C-terminal domain-like"/>
    <property type="match status" value="1"/>
</dbReference>
<dbReference type="Pfam" id="PF03446">
    <property type="entry name" value="NAD_binding_2"/>
    <property type="match status" value="1"/>
</dbReference>
<dbReference type="GO" id="GO:0016491">
    <property type="term" value="F:oxidoreductase activity"/>
    <property type="evidence" value="ECO:0007669"/>
    <property type="project" value="UniProtKB-KW"/>
</dbReference>
<sequence>MMRRGLGEPSDPDGPTRGGGWTPSSTEGERIMTQTQDRRLGWLGTGRMGVAMAERLLDAGEELVVWNRTKAKTRPLADRGCQVADGIGELAERCDVVFVVVTASADLLEVVTGPAGLLRGGSSRPSVIVDFSTVSAEASAEASAAAAAVGVQFLASPISGNPDMVAEGTAAIVASGPDETFEQVRHYLDHIAPSVTYAGPGQTSLLVKLCHNLMLGMTTQALVEVTALAEKGGVARADFLAFINGSVLGSTLTRHKGQALAARDYRPTVTTTMLRKDYDLGLGAARALEVPMPVAATVHQVIHTAISLGYAEADYASLFEVAARAAGLRHEEEGTGEQEA</sequence>
<evidence type="ECO:0000256" key="3">
    <source>
        <dbReference type="ARBA" id="ARBA00023027"/>
    </source>
</evidence>
<accession>A0A561SG18</accession>
<evidence type="ECO:0000256" key="2">
    <source>
        <dbReference type="ARBA" id="ARBA00023002"/>
    </source>
</evidence>
<feature type="active site" evidence="4">
    <location>
        <position position="208"/>
    </location>
</feature>
<evidence type="ECO:0000256" key="1">
    <source>
        <dbReference type="ARBA" id="ARBA00009080"/>
    </source>
</evidence>
<dbReference type="InterPro" id="IPR008927">
    <property type="entry name" value="6-PGluconate_DH-like_C_sf"/>
</dbReference>
<dbReference type="InterPro" id="IPR029154">
    <property type="entry name" value="HIBADH-like_NADP-bd"/>
</dbReference>
<feature type="domain" description="6-phosphogluconate dehydrogenase NADP-binding" evidence="6">
    <location>
        <begin position="40"/>
        <end position="199"/>
    </location>
</feature>
<dbReference type="SUPFAM" id="SSF51735">
    <property type="entry name" value="NAD(P)-binding Rossmann-fold domains"/>
    <property type="match status" value="1"/>
</dbReference>
<keyword evidence="3" id="KW-0520">NAD</keyword>
<evidence type="ECO:0000259" key="7">
    <source>
        <dbReference type="Pfam" id="PF14833"/>
    </source>
</evidence>
<dbReference type="Gene3D" id="1.10.1040.10">
    <property type="entry name" value="N-(1-d-carboxylethyl)-l-norvaline Dehydrogenase, domain 2"/>
    <property type="match status" value="1"/>
</dbReference>
<name>A0A561SG18_9ACTN</name>
<dbReference type="EMBL" id="VIWT01000005">
    <property type="protein sequence ID" value="TWF73825.1"/>
    <property type="molecule type" value="Genomic_DNA"/>
</dbReference>
<feature type="domain" description="3-hydroxyisobutyrate dehydrogenase-like NAD-binding" evidence="7">
    <location>
        <begin position="207"/>
        <end position="320"/>
    </location>
</feature>
<dbReference type="Proteomes" id="UP000317940">
    <property type="component" value="Unassembled WGS sequence"/>
</dbReference>
<evidence type="ECO:0000313" key="8">
    <source>
        <dbReference type="EMBL" id="TWF73825.1"/>
    </source>
</evidence>
<organism evidence="8 9">
    <name type="scientific">Kitasatospora viridis</name>
    <dbReference type="NCBI Taxonomy" id="281105"/>
    <lineage>
        <taxon>Bacteria</taxon>
        <taxon>Bacillati</taxon>
        <taxon>Actinomycetota</taxon>
        <taxon>Actinomycetes</taxon>
        <taxon>Kitasatosporales</taxon>
        <taxon>Streptomycetaceae</taxon>
        <taxon>Kitasatospora</taxon>
    </lineage>
</organism>
<dbReference type="PANTHER" id="PTHR43580:SF2">
    <property type="entry name" value="CYTOKINE-LIKE NUCLEAR FACTOR N-PAC"/>
    <property type="match status" value="1"/>
</dbReference>
<evidence type="ECO:0000313" key="9">
    <source>
        <dbReference type="Proteomes" id="UP000317940"/>
    </source>
</evidence>
<feature type="region of interest" description="Disordered" evidence="5">
    <location>
        <begin position="1"/>
        <end position="30"/>
    </location>
</feature>
<reference evidence="8 9" key="1">
    <citation type="submission" date="2019-06" db="EMBL/GenBank/DDBJ databases">
        <title>Sequencing the genomes of 1000 actinobacteria strains.</title>
        <authorList>
            <person name="Klenk H.-P."/>
        </authorList>
    </citation>
    <scope>NUCLEOTIDE SEQUENCE [LARGE SCALE GENOMIC DNA]</scope>
    <source>
        <strain evidence="8 9">DSM 44826</strain>
    </source>
</reference>
<dbReference type="GO" id="GO:0050661">
    <property type="term" value="F:NADP binding"/>
    <property type="evidence" value="ECO:0007669"/>
    <property type="project" value="InterPro"/>
</dbReference>
<protein>
    <submittedName>
        <fullName evidence="8">3-hydroxyisobutyrate dehydrogenase-like beta-hydroxyacid dehydrogenase</fullName>
    </submittedName>
</protein>
<dbReference type="Pfam" id="PF14833">
    <property type="entry name" value="NAD_binding_11"/>
    <property type="match status" value="1"/>
</dbReference>
<dbReference type="InterPro" id="IPR013328">
    <property type="entry name" value="6PGD_dom2"/>
</dbReference>
<dbReference type="GO" id="GO:0051287">
    <property type="term" value="F:NAD binding"/>
    <property type="evidence" value="ECO:0007669"/>
    <property type="project" value="InterPro"/>
</dbReference>
<dbReference type="PIRSF" id="PIRSF000103">
    <property type="entry name" value="HIBADH"/>
    <property type="match status" value="1"/>
</dbReference>
<dbReference type="AlphaFoldDB" id="A0A561SG18"/>
<gene>
    <name evidence="8" type="ORF">FHX73_15452</name>
</gene>
<evidence type="ECO:0000256" key="4">
    <source>
        <dbReference type="PIRSR" id="PIRSR000103-1"/>
    </source>
</evidence>
<evidence type="ECO:0000256" key="5">
    <source>
        <dbReference type="SAM" id="MobiDB-lite"/>
    </source>
</evidence>
<dbReference type="Gene3D" id="3.40.50.720">
    <property type="entry name" value="NAD(P)-binding Rossmann-like Domain"/>
    <property type="match status" value="1"/>
</dbReference>
<dbReference type="InterPro" id="IPR015815">
    <property type="entry name" value="HIBADH-related"/>
</dbReference>
<dbReference type="PANTHER" id="PTHR43580">
    <property type="entry name" value="OXIDOREDUCTASE GLYR1-RELATED"/>
    <property type="match status" value="1"/>
</dbReference>